<dbReference type="OrthoDB" id="1680494at2"/>
<dbReference type="EMBL" id="CP016617">
    <property type="protein sequence ID" value="ANY82605.1"/>
    <property type="molecule type" value="Genomic_DNA"/>
</dbReference>
<dbReference type="AlphaFoldDB" id="A0A1B2ERK7"/>
<dbReference type="PANTHER" id="PTHR35271:SF1">
    <property type="entry name" value="ABC TRANSPORTER, SUBSTRATE-BINDING LIPOPROTEIN"/>
    <property type="match status" value="1"/>
</dbReference>
<dbReference type="InterPro" id="IPR007487">
    <property type="entry name" value="ABC_transpt-TYRBP-like"/>
</dbReference>
<accession>A0A1B2ERK7</accession>
<reference evidence="1" key="1">
    <citation type="submission" date="2016-07" db="EMBL/GenBank/DDBJ databases">
        <title>Microvirga ossetica sp. nov. a new species of rhizobia isolated from root nodules of the legume species Vicia alpestris Steven originated from North Ossetia region in the Caucasus.</title>
        <authorList>
            <person name="Safronova V.I."/>
            <person name="Kuznetsova I.G."/>
            <person name="Sazanova A.L."/>
            <person name="Belimov A."/>
            <person name="Andronov E."/>
            <person name="Osledkin Y.S."/>
            <person name="Onishchuk O.P."/>
            <person name="Kurchak O.N."/>
            <person name="Shaposhnikov A.I."/>
            <person name="Willems A."/>
            <person name="Tikhonovich I.A."/>
        </authorList>
    </citation>
    <scope>NUCLEOTIDE SEQUENCE [LARGE SCALE GENOMIC DNA]</scope>
    <source>
        <strain evidence="1">V5/3M</strain>
        <plasmid evidence="1">unnamed1</plasmid>
    </source>
</reference>
<proteinExistence type="predicted"/>
<evidence type="ECO:0000313" key="1">
    <source>
        <dbReference type="EMBL" id="ANY82605.1"/>
    </source>
</evidence>
<geneLocation type="plasmid" evidence="1">
    <name>unnamed1</name>
</geneLocation>
<dbReference type="KEGG" id="moc:BB934_30495"/>
<dbReference type="PANTHER" id="PTHR35271">
    <property type="entry name" value="ABC TRANSPORTER, SUBSTRATE-BINDING LIPOPROTEIN-RELATED"/>
    <property type="match status" value="1"/>
</dbReference>
<dbReference type="CDD" id="cd06325">
    <property type="entry name" value="PBP1_ABC_unchar_transporter"/>
    <property type="match status" value="1"/>
</dbReference>
<organism evidence="1">
    <name type="scientific">Microvirga ossetica</name>
    <dbReference type="NCBI Taxonomy" id="1882682"/>
    <lineage>
        <taxon>Bacteria</taxon>
        <taxon>Pseudomonadati</taxon>
        <taxon>Pseudomonadota</taxon>
        <taxon>Alphaproteobacteria</taxon>
        <taxon>Hyphomicrobiales</taxon>
        <taxon>Methylobacteriaceae</taxon>
        <taxon>Microvirga</taxon>
    </lineage>
</organism>
<gene>
    <name evidence="1" type="ORF">BB934_30495</name>
</gene>
<name>A0A1B2ERK7_9HYPH</name>
<dbReference type="RefSeq" id="WP_099513708.1">
    <property type="nucleotide sequence ID" value="NZ_CP016617.1"/>
</dbReference>
<keyword evidence="1" id="KW-0614">Plasmid</keyword>
<protein>
    <recommendedName>
        <fullName evidence="2">ABC transporter substrate-binding protein</fullName>
    </recommendedName>
</protein>
<evidence type="ECO:0008006" key="2">
    <source>
        <dbReference type="Google" id="ProtNLM"/>
    </source>
</evidence>
<sequence>MWVIERSAKRLQLLREVVPGLSRVAVLWHPNAYSERTMAGLLHEMEGAARTLGLQLQLVPAFGPEDVVGAFAAMAREHAGALIVMPSPMLFGEYKRIVRLAANGRLPAMGAAREFVDLGGLMSYGVNQVDLARQTATFVDKILKGANPAELPVEQPIKFELVINLKTARELAGTVSGEFESLLVADDVIE</sequence>
<dbReference type="Gene3D" id="3.40.50.2300">
    <property type="match status" value="1"/>
</dbReference>
<dbReference type="Pfam" id="PF04392">
    <property type="entry name" value="ABC_sub_bind"/>
    <property type="match status" value="1"/>
</dbReference>